<dbReference type="AlphaFoldDB" id="A0A1Q5TN00"/>
<gene>
    <name evidence="1" type="ORF">Xedl_02877</name>
</gene>
<dbReference type="EMBL" id="MKGQ01000023">
    <property type="protein sequence ID" value="OKP01603.1"/>
    <property type="molecule type" value="Genomic_DNA"/>
</dbReference>
<dbReference type="RefSeq" id="WP_074024502.1">
    <property type="nucleotide sequence ID" value="NZ_CAWNAG010000129.1"/>
</dbReference>
<organism evidence="1 2">
    <name type="scientific">Xenorhabdus eapokensis</name>
    <dbReference type="NCBI Taxonomy" id="1873482"/>
    <lineage>
        <taxon>Bacteria</taxon>
        <taxon>Pseudomonadati</taxon>
        <taxon>Pseudomonadota</taxon>
        <taxon>Gammaproteobacteria</taxon>
        <taxon>Enterobacterales</taxon>
        <taxon>Morganellaceae</taxon>
        <taxon>Xenorhabdus</taxon>
    </lineage>
</organism>
<dbReference type="STRING" id="1873482.Xedl_02877"/>
<reference evidence="1 2" key="1">
    <citation type="submission" date="2016-09" db="EMBL/GenBank/DDBJ databases">
        <title>Xenorhabdus thuongxuanensis sp. nov. and Xenorhabdus eapokensis sp. nov., isolated from Steinernema species.</title>
        <authorList>
            <person name="Kaempfer P."/>
            <person name="Tobias N.J."/>
            <person name="Phan Ke L."/>
            <person name="Bode H.B."/>
            <person name="Glaeser S.P."/>
        </authorList>
    </citation>
    <scope>NUCLEOTIDE SEQUENCE [LARGE SCALE GENOMIC DNA]</scope>
    <source>
        <strain evidence="1 2">DL20</strain>
    </source>
</reference>
<keyword evidence="2" id="KW-1185">Reference proteome</keyword>
<evidence type="ECO:0000313" key="2">
    <source>
        <dbReference type="Proteomes" id="UP000186268"/>
    </source>
</evidence>
<comment type="caution">
    <text evidence="1">The sequence shown here is derived from an EMBL/GenBank/DDBJ whole genome shotgun (WGS) entry which is preliminary data.</text>
</comment>
<proteinExistence type="predicted"/>
<sequence>MKSKTSWSPIDILRKLLPAHSEHDDLHGVPIAGSNGAIVSRSGMALYPNKHDDADVFTATGDEIKASAQLPEERLSKYALLGMMAKSPTVAAALNIHISNALSIDKKSRSIITIEPKDTSDKTLSAQCKALQGDLGTLINANLPNWARIMTVFGTSYIRPYAEKGKGIIALESNYHTLPHFVQEFVRGGQLAGFTGEFLLHPETYQRVMAQPWDLIAMKLPTWVPSYDHRPIIYGSKGFSLLASIDESPLRETQNYGASFLEHSYEAFVNLCDALKALKATRNNAAKIDRLVALTTNTLDPVQAASYTRAVTQGLKRNAVEIQRRMMNGNALPTVMNHVIPVMSDGKGGIVIDTQTIPADINGIEDVMFHLRQLAASLGIDATMLGWADQMSGGLGEGGWQQTSSSAAERSDWIRHGCTEAIYRIIDIHCAFKYGKVFPPNDRPYQITFNSLNTAIQEQRNRELDSRANYSAQVVTVVDALLNNPKMSGSDTFMQYTLADTMEIDPGTAQAMIKEFKATQDDKEDNDMMESAPLTGAGLDIESMSHEELKTLFKFMTN</sequence>
<dbReference type="Proteomes" id="UP000186268">
    <property type="component" value="Unassembled WGS sequence"/>
</dbReference>
<accession>A0A1Q5TN00</accession>
<protein>
    <submittedName>
        <fullName evidence="1">Phage portal protein</fullName>
    </submittedName>
</protein>
<evidence type="ECO:0000313" key="1">
    <source>
        <dbReference type="EMBL" id="OKP01603.1"/>
    </source>
</evidence>
<dbReference type="OrthoDB" id="5562290at2"/>
<name>A0A1Q5TN00_9GAMM</name>